<feature type="transmembrane region" description="Helical" evidence="1">
    <location>
        <begin position="281"/>
        <end position="298"/>
    </location>
</feature>
<dbReference type="AlphaFoldDB" id="A0AAE9JJ94"/>
<dbReference type="PANTHER" id="PTHR22941">
    <property type="entry name" value="SERPENTINE RECEPTOR"/>
    <property type="match status" value="1"/>
</dbReference>
<organism evidence="2 3">
    <name type="scientific">Caenorhabditis briggsae</name>
    <dbReference type="NCBI Taxonomy" id="6238"/>
    <lineage>
        <taxon>Eukaryota</taxon>
        <taxon>Metazoa</taxon>
        <taxon>Ecdysozoa</taxon>
        <taxon>Nematoda</taxon>
        <taxon>Chromadorea</taxon>
        <taxon>Rhabditida</taxon>
        <taxon>Rhabditina</taxon>
        <taxon>Rhabditomorpha</taxon>
        <taxon>Rhabditoidea</taxon>
        <taxon>Rhabditidae</taxon>
        <taxon>Peloderinae</taxon>
        <taxon>Caenorhabditis</taxon>
    </lineage>
</organism>
<feature type="transmembrane region" description="Helical" evidence="1">
    <location>
        <begin position="711"/>
        <end position="735"/>
    </location>
</feature>
<feature type="transmembrane region" description="Helical" evidence="1">
    <location>
        <begin position="402"/>
        <end position="426"/>
    </location>
</feature>
<evidence type="ECO:0000256" key="1">
    <source>
        <dbReference type="SAM" id="Phobius"/>
    </source>
</evidence>
<reference evidence="2 3" key="1">
    <citation type="submission" date="2022-04" db="EMBL/GenBank/DDBJ databases">
        <title>Chromosome-level reference genomes for two strains of Caenorhabditis briggsae: an improved platform for comparative genomics.</title>
        <authorList>
            <person name="Stevens L."/>
            <person name="Andersen E."/>
        </authorList>
    </citation>
    <scope>NUCLEOTIDE SEQUENCE [LARGE SCALE GENOMIC DNA]</scope>
    <source>
        <strain evidence="2">VX34</strain>
        <tissue evidence="2">Whole-organism</tissue>
    </source>
</reference>
<dbReference type="Proteomes" id="UP000829354">
    <property type="component" value="Chromosome V"/>
</dbReference>
<feature type="transmembrane region" description="Helical" evidence="1">
    <location>
        <begin position="660"/>
        <end position="685"/>
    </location>
</feature>
<feature type="transmembrane region" description="Helical" evidence="1">
    <location>
        <begin position="606"/>
        <end position="625"/>
    </location>
</feature>
<dbReference type="InterPro" id="IPR053220">
    <property type="entry name" value="Nematode_rcpt-like_serp_H"/>
</dbReference>
<keyword evidence="3" id="KW-1185">Reference proteome</keyword>
<evidence type="ECO:0000313" key="2">
    <source>
        <dbReference type="EMBL" id="UMM33283.1"/>
    </source>
</evidence>
<dbReference type="PANTHER" id="PTHR22941:SF167">
    <property type="entry name" value="SERPENTINE RECEPTOR, CLASS H"/>
    <property type="match status" value="1"/>
</dbReference>
<feature type="transmembrane region" description="Helical" evidence="1">
    <location>
        <begin position="741"/>
        <end position="764"/>
    </location>
</feature>
<feature type="transmembrane region" description="Helical" evidence="1">
    <location>
        <begin position="21"/>
        <end position="46"/>
    </location>
</feature>
<feature type="transmembrane region" description="Helical" evidence="1">
    <location>
        <begin position="161"/>
        <end position="186"/>
    </location>
</feature>
<dbReference type="Pfam" id="PF10318">
    <property type="entry name" value="7TM_GPCR_Srh"/>
    <property type="match status" value="3"/>
</dbReference>
<accession>A0AAE9JJ94</accession>
<name>A0AAE9JJ94_CAEBR</name>
<evidence type="ECO:0000313" key="3">
    <source>
        <dbReference type="Proteomes" id="UP000829354"/>
    </source>
</evidence>
<protein>
    <submittedName>
        <fullName evidence="2">Uncharacterized protein</fullName>
    </submittedName>
</protein>
<keyword evidence="1" id="KW-1133">Transmembrane helix</keyword>
<dbReference type="EMBL" id="CP092624">
    <property type="protein sequence ID" value="UMM33283.1"/>
    <property type="molecule type" value="Genomic_DNA"/>
</dbReference>
<feature type="transmembrane region" description="Helical" evidence="1">
    <location>
        <begin position="207"/>
        <end position="236"/>
    </location>
</feature>
<keyword evidence="1" id="KW-0472">Membrane</keyword>
<sequence length="824" mass="94087">MFGAYCIIWRSPHSMRSVKWAMLNLHIWSVLLDWAITILIIPFVLFPAVAGFALGFLNLLGVPLKFQCYITAVLLCTVNVAVFTLFENRYQLMFGRETFWEEIRKQLLAVNYVLAFLYPLPSFFRYPEQTSALAMVLESLPPLPNTLLYHQITVYAIELRFFVISIIFIIGMLGMEILTLATVTCIKMRSDVHKTRVSHRTLNMQHAILKAFAIRTIAISTNFLIPITYICSTIIFNYHNHVMLDWSITILIVPVVLFPAAAGFGLGLLDKLGISLQYQCTLFTAIIWSVLVATVTVFESRYNLMYGRETLWAKFRYPLLAANWISAFFYPLPAFLAFPEQAEALKVVMETLPPLPDYILEHHIVVYMTDLHFFHNPDDHHDSNPVAKKCKMSQKTIALQKAILRGLLIQTLTVAANFMIPIVYISSSIAFNYHNQTANNFCFLIFSLHGLTSTSIMLWSHKPYRAQISSMDTSLSYLHTPQFLNTVLDTMTFFEIPIHILGVYCILCKTPDSMKSVKWSMFNLLIWSLILDLGISVLTSPFLLFPTFSGYPLGILKYIGVSTEIQTYSIVMVYAMVGTAILTLFENRYFLMFARYHAWKNYRIKFLIINYFLASCFFIPAYFAIPEQTEALRKVFEVLPQLPDVILNAPLFVLANDLGLVLLSVLFMTILLVSEIGILALLLYLNMKKRTRRMATSQYTLNLQKKFLRSIYLQVSTPFLILITPLSYTFFSVVFGFYNQAANNMCTIFFALHGLVSTLTCILIHKTYRKSCFSLLTFNILQKGTTSSIVVPSRSNRGTFPSASGNANSKVKTLIYSVNQKIRV</sequence>
<keyword evidence="1" id="KW-0812">Transmembrane</keyword>
<feature type="transmembrane region" description="Helical" evidence="1">
    <location>
        <begin position="524"/>
        <end position="545"/>
    </location>
</feature>
<gene>
    <name evidence="2" type="ORF">L5515_006823</name>
</gene>
<feature type="transmembrane region" description="Helical" evidence="1">
    <location>
        <begin position="565"/>
        <end position="585"/>
    </location>
</feature>
<feature type="transmembrane region" description="Helical" evidence="1">
    <location>
        <begin position="66"/>
        <end position="86"/>
    </location>
</feature>
<feature type="transmembrane region" description="Helical" evidence="1">
    <location>
        <begin position="248"/>
        <end position="269"/>
    </location>
</feature>
<feature type="transmembrane region" description="Helical" evidence="1">
    <location>
        <begin position="107"/>
        <end position="126"/>
    </location>
</feature>
<dbReference type="InterPro" id="IPR019422">
    <property type="entry name" value="7TM_GPCR_serpentine_rcpt_Srh"/>
</dbReference>
<proteinExistence type="predicted"/>
<feature type="transmembrane region" description="Helical" evidence="1">
    <location>
        <begin position="318"/>
        <end position="338"/>
    </location>
</feature>